<dbReference type="CDD" id="cd12915">
    <property type="entry name" value="PDC2_DGC_like"/>
    <property type="match status" value="1"/>
</dbReference>
<dbReference type="OrthoDB" id="9813903at2"/>
<dbReference type="InterPro" id="IPR035919">
    <property type="entry name" value="EAL_sf"/>
</dbReference>
<evidence type="ECO:0000313" key="4">
    <source>
        <dbReference type="EMBL" id="QBE66106.1"/>
    </source>
</evidence>
<dbReference type="PROSITE" id="PS50883">
    <property type="entry name" value="EAL"/>
    <property type="match status" value="1"/>
</dbReference>
<dbReference type="Pfam" id="PF00990">
    <property type="entry name" value="GGDEF"/>
    <property type="match status" value="1"/>
</dbReference>
<dbReference type="SUPFAM" id="SSF141868">
    <property type="entry name" value="EAL domain-like"/>
    <property type="match status" value="1"/>
</dbReference>
<dbReference type="KEGG" id="plue:EWM63_26570"/>
<dbReference type="PROSITE" id="PS50887">
    <property type="entry name" value="GGDEF"/>
    <property type="match status" value="1"/>
</dbReference>
<dbReference type="AlphaFoldDB" id="A0A4P6L395"/>
<feature type="domain" description="GGDEF" evidence="3">
    <location>
        <begin position="517"/>
        <end position="650"/>
    </location>
</feature>
<dbReference type="Pfam" id="PF00563">
    <property type="entry name" value="EAL"/>
    <property type="match status" value="1"/>
</dbReference>
<protein>
    <submittedName>
        <fullName evidence="4">EAL domain-containing protein</fullName>
    </submittedName>
</protein>
<dbReference type="Gene3D" id="3.20.20.450">
    <property type="entry name" value="EAL domain"/>
    <property type="match status" value="1"/>
</dbReference>
<dbReference type="InterPro" id="IPR043128">
    <property type="entry name" value="Rev_trsase/Diguanyl_cyclase"/>
</dbReference>
<keyword evidence="1" id="KW-0812">Transmembrane</keyword>
<dbReference type="EMBL" id="CP035913">
    <property type="protein sequence ID" value="QBE66106.1"/>
    <property type="molecule type" value="Genomic_DNA"/>
</dbReference>
<evidence type="ECO:0000259" key="2">
    <source>
        <dbReference type="PROSITE" id="PS50883"/>
    </source>
</evidence>
<dbReference type="PANTHER" id="PTHR44757:SF2">
    <property type="entry name" value="BIOFILM ARCHITECTURE MAINTENANCE PROTEIN MBAA"/>
    <property type="match status" value="1"/>
</dbReference>
<accession>A0A4P6L395</accession>
<dbReference type="SUPFAM" id="SSF55073">
    <property type="entry name" value="Nucleotide cyclase"/>
    <property type="match status" value="1"/>
</dbReference>
<dbReference type="SMART" id="SM00052">
    <property type="entry name" value="EAL"/>
    <property type="match status" value="1"/>
</dbReference>
<sequence>MPTGVCSSSMALACAARAFRPGLDMSFRFASLRPPPLAALRPYLVFILLWPIAGLLIAGASWLFLLSSFTRDRVAAERQVLATTLKIAQDGATQTRANLGMIDQVLTIIRVQWQALDGVVKLEQFGKMADPTGAPLRISLFDSDARLLMTNANGVWSAGDLARVAQLPFFTSQQLRAADDMFIGMPLANDTRSGYTVRFSRKLLDGDGEFAGVAVVTIDPEHLIAEYDDSRLGDHGFLAAVGSDGTVRAFKLGEAFRRIQLLPPPLQRALTSSSGSAFIRGTEFGDGVGRYVGWQAVEGVPLMVLAGADQDHALAVVREREIASRQTAVGATIALLIFVLVGMGLSGRLALQRYRLTVAQDAYRKATEASTEGFFITAPVYGTDGTVVDYVTVDCNEQGAALSRHTREELIGRRVSTLTGTIPVEPAIALLGQAMAQGSAEGDIESTVRGRQTCVRIKVRRSGDVLAVTLRDVTLERAHLSNLERKNFEDALTGLPNRAWVGKCLPDGVTRAMAGNRLLAVLFIDLDGFKAVNDTFGHAAGDELLQIVARRLKVAVRPGDHVARLGGDEFIVILENLNGTGEAAQVAGRVLQAFHAGVAIGAGTASVGASIGISMCPGDAHDVDTLLRHADIAMYEVKTRGKNGYQFFDPAFYGAMRQRKQRERELQAAIAGNQFVMHYQVRVSAATQRVASLEALVRWNHPTAGMLYPDEFIPLAEETGMIVPLGELVVDTVCAQIAAWTRDGCAAVPVSINVSSRQFNERDMHALFLQSLERHGIPADRVEIELTESTMIRDPVRTSEHLQAMHALGIRLLVDDFGTGYSSLSMLQQLDFDLLKVDKSFTRRLGGDGQGEVLFTAIITMAHALGMKVVAEGVERPEQAALLAQLQCDELQGYYIASPLDAVGVQGEIRRRQAA</sequence>
<evidence type="ECO:0000259" key="3">
    <source>
        <dbReference type="PROSITE" id="PS50887"/>
    </source>
</evidence>
<keyword evidence="5" id="KW-1185">Reference proteome</keyword>
<evidence type="ECO:0000313" key="5">
    <source>
        <dbReference type="Proteomes" id="UP000290637"/>
    </source>
</evidence>
<name>A0A4P6L395_9BURK</name>
<keyword evidence="1" id="KW-0472">Membrane</keyword>
<feature type="transmembrane region" description="Helical" evidence="1">
    <location>
        <begin position="328"/>
        <end position="351"/>
    </location>
</feature>
<proteinExistence type="predicted"/>
<dbReference type="NCBIfam" id="TIGR00254">
    <property type="entry name" value="GGDEF"/>
    <property type="match status" value="1"/>
</dbReference>
<feature type="domain" description="EAL" evidence="2">
    <location>
        <begin position="659"/>
        <end position="913"/>
    </location>
</feature>
<reference evidence="4 5" key="1">
    <citation type="submission" date="2019-02" db="EMBL/GenBank/DDBJ databases">
        <title>Draft Genome Sequences of Six Type Strains of the Genus Massilia.</title>
        <authorList>
            <person name="Miess H."/>
            <person name="Frediansyhah A."/>
            <person name="Gross H."/>
        </authorList>
    </citation>
    <scope>NUCLEOTIDE SEQUENCE [LARGE SCALE GENOMIC DNA]</scope>
    <source>
        <strain evidence="4 5">DSM 17473</strain>
    </source>
</reference>
<feature type="transmembrane region" description="Helical" evidence="1">
    <location>
        <begin position="42"/>
        <end position="65"/>
    </location>
</feature>
<dbReference type="CDD" id="cd01948">
    <property type="entry name" value="EAL"/>
    <property type="match status" value="1"/>
</dbReference>
<dbReference type="Gene3D" id="3.30.450.20">
    <property type="entry name" value="PAS domain"/>
    <property type="match status" value="3"/>
</dbReference>
<gene>
    <name evidence="4" type="ORF">EWM63_26570</name>
</gene>
<dbReference type="InterPro" id="IPR052155">
    <property type="entry name" value="Biofilm_reg_signaling"/>
</dbReference>
<organism evidence="4 5">
    <name type="scientific">Pseudoduganella lutea</name>
    <dbReference type="NCBI Taxonomy" id="321985"/>
    <lineage>
        <taxon>Bacteria</taxon>
        <taxon>Pseudomonadati</taxon>
        <taxon>Pseudomonadota</taxon>
        <taxon>Betaproteobacteria</taxon>
        <taxon>Burkholderiales</taxon>
        <taxon>Oxalobacteraceae</taxon>
        <taxon>Telluria group</taxon>
        <taxon>Pseudoduganella</taxon>
    </lineage>
</organism>
<evidence type="ECO:0000256" key="1">
    <source>
        <dbReference type="SAM" id="Phobius"/>
    </source>
</evidence>
<dbReference type="Gene3D" id="3.30.70.270">
    <property type="match status" value="1"/>
</dbReference>
<dbReference type="Proteomes" id="UP000290637">
    <property type="component" value="Chromosome"/>
</dbReference>
<dbReference type="InterPro" id="IPR001633">
    <property type="entry name" value="EAL_dom"/>
</dbReference>
<dbReference type="PANTHER" id="PTHR44757">
    <property type="entry name" value="DIGUANYLATE CYCLASE DGCP"/>
    <property type="match status" value="1"/>
</dbReference>
<dbReference type="InterPro" id="IPR029787">
    <property type="entry name" value="Nucleotide_cyclase"/>
</dbReference>
<dbReference type="InterPro" id="IPR000160">
    <property type="entry name" value="GGDEF_dom"/>
</dbReference>
<keyword evidence="1" id="KW-1133">Transmembrane helix</keyword>
<dbReference type="SMART" id="SM00267">
    <property type="entry name" value="GGDEF"/>
    <property type="match status" value="1"/>
</dbReference>
<dbReference type="CDD" id="cd01949">
    <property type="entry name" value="GGDEF"/>
    <property type="match status" value="1"/>
</dbReference>